<reference evidence="3" key="1">
    <citation type="submission" date="2025-08" db="UniProtKB">
        <authorList>
            <consortium name="RefSeq"/>
        </authorList>
    </citation>
    <scope>IDENTIFICATION</scope>
    <source>
        <tissue evidence="3">Muscle</tissue>
    </source>
</reference>
<dbReference type="AlphaFoldDB" id="A0A6I9P8J0"/>
<dbReference type="Proteomes" id="UP000504611">
    <property type="component" value="Unplaced"/>
</dbReference>
<sequence>MGYTVLPNPPVNKPITINQEPIEIPPQPLPTQERPVEAFGKPEEFIPVATTAPEQEPLVPVSDRPVVEPILPQLSPGVSTVKMEAAYPEVVERSSPPAPVEILPSNAGQGIAPTQSA</sequence>
<keyword evidence="2" id="KW-1185">Reference proteome</keyword>
<feature type="region of interest" description="Disordered" evidence="1">
    <location>
        <begin position="1"/>
        <end position="34"/>
    </location>
</feature>
<dbReference type="OrthoDB" id="4062651at2759"/>
<feature type="compositionally biased region" description="Polar residues" evidence="1">
    <location>
        <begin position="106"/>
        <end position="117"/>
    </location>
</feature>
<proteinExistence type="predicted"/>
<gene>
    <name evidence="3" type="primary">LOC104960570</name>
</gene>
<evidence type="ECO:0000313" key="2">
    <source>
        <dbReference type="Proteomes" id="UP000504611"/>
    </source>
</evidence>
<organism evidence="2 3">
    <name type="scientific">Notothenia coriiceps</name>
    <name type="common">black rockcod</name>
    <dbReference type="NCBI Taxonomy" id="8208"/>
    <lineage>
        <taxon>Eukaryota</taxon>
        <taxon>Metazoa</taxon>
        <taxon>Chordata</taxon>
        <taxon>Craniata</taxon>
        <taxon>Vertebrata</taxon>
        <taxon>Euteleostomi</taxon>
        <taxon>Actinopterygii</taxon>
        <taxon>Neopterygii</taxon>
        <taxon>Teleostei</taxon>
        <taxon>Neoteleostei</taxon>
        <taxon>Acanthomorphata</taxon>
        <taxon>Eupercaria</taxon>
        <taxon>Perciformes</taxon>
        <taxon>Notothenioidei</taxon>
        <taxon>Nototheniidae</taxon>
        <taxon>Notothenia</taxon>
    </lineage>
</organism>
<dbReference type="RefSeq" id="XP_010786944.1">
    <property type="nucleotide sequence ID" value="XM_010788642.1"/>
</dbReference>
<accession>A0A6I9P8J0</accession>
<evidence type="ECO:0000313" key="3">
    <source>
        <dbReference type="RefSeq" id="XP_010786944.1"/>
    </source>
</evidence>
<name>A0A6I9P8J0_9TELE</name>
<feature type="region of interest" description="Disordered" evidence="1">
    <location>
        <begin position="94"/>
        <end position="117"/>
    </location>
</feature>
<dbReference type="KEGG" id="ncc:104960570"/>
<evidence type="ECO:0000256" key="1">
    <source>
        <dbReference type="SAM" id="MobiDB-lite"/>
    </source>
</evidence>
<feature type="non-terminal residue" evidence="3">
    <location>
        <position position="117"/>
    </location>
</feature>
<dbReference type="GeneID" id="104960570"/>
<protein>
    <submittedName>
        <fullName evidence="3">Latent-transforming growth factor beta-binding protein 1-like</fullName>
    </submittedName>
</protein>